<dbReference type="AlphaFoldDB" id="A0A1L0AYN4"/>
<protein>
    <submittedName>
        <fullName evidence="2">Uncharacterized protein</fullName>
    </submittedName>
</protein>
<evidence type="ECO:0000256" key="1">
    <source>
        <dbReference type="SAM" id="Coils"/>
    </source>
</evidence>
<keyword evidence="1" id="KW-0175">Coiled coil</keyword>
<dbReference type="EMBL" id="FQNF01000020">
    <property type="protein sequence ID" value="SGZ39242.1"/>
    <property type="molecule type" value="Genomic_DNA"/>
</dbReference>
<organism evidence="2 3">
    <name type="scientific">Hanseniaspora guilliermondii</name>
    <dbReference type="NCBI Taxonomy" id="56406"/>
    <lineage>
        <taxon>Eukaryota</taxon>
        <taxon>Fungi</taxon>
        <taxon>Dikarya</taxon>
        <taxon>Ascomycota</taxon>
        <taxon>Saccharomycotina</taxon>
        <taxon>Saccharomycetes</taxon>
        <taxon>Saccharomycodales</taxon>
        <taxon>Saccharomycodaceae</taxon>
        <taxon>Hanseniaspora</taxon>
    </lineage>
</organism>
<evidence type="ECO:0000313" key="2">
    <source>
        <dbReference type="EMBL" id="SGZ39242.1"/>
    </source>
</evidence>
<dbReference type="Proteomes" id="UP000183365">
    <property type="component" value="Unassembled WGS sequence"/>
</dbReference>
<dbReference type="OrthoDB" id="10342130at2759"/>
<reference evidence="3" key="1">
    <citation type="submission" date="2016-11" db="EMBL/GenBank/DDBJ databases">
        <authorList>
            <person name="Guldener U."/>
        </authorList>
    </citation>
    <scope>NUCLEOTIDE SEQUENCE [LARGE SCALE GENOMIC DNA]</scope>
</reference>
<proteinExistence type="predicted"/>
<gene>
    <name evidence="2" type="ORF">HGUI_01442</name>
</gene>
<dbReference type="VEuPathDB" id="FungiDB:HGUI_01442"/>
<keyword evidence="3" id="KW-1185">Reference proteome</keyword>
<accession>A0A1L0AYN4</accession>
<evidence type="ECO:0000313" key="3">
    <source>
        <dbReference type="Proteomes" id="UP000183365"/>
    </source>
</evidence>
<sequence>MTYIVNNKPKEEAIEPISASLEEVALSINDEDITKTQDETAMLKNQKRDDIQNKFDGTYEDQLERLNNRVKSLSAELATEKEKSQSLKRQCQSIKTDRDKLKQAMIKHVGYISAIQEKYDKYS</sequence>
<feature type="coiled-coil region" evidence="1">
    <location>
        <begin position="56"/>
        <end position="104"/>
    </location>
</feature>
<name>A0A1L0AYN4_9ASCO</name>